<dbReference type="EC" id="2.7.4.16" evidence="2"/>
<keyword evidence="2" id="KW-0479">Metal-binding</keyword>
<dbReference type="PANTHER" id="PTHR30270:SF0">
    <property type="entry name" value="THIAMINE-MONOPHOSPHATE KINASE"/>
    <property type="match status" value="1"/>
</dbReference>
<keyword evidence="2 5" id="KW-0418">Kinase</keyword>
<dbReference type="Gene3D" id="3.90.650.10">
    <property type="entry name" value="PurM-like C-terminal domain"/>
    <property type="match status" value="1"/>
</dbReference>
<dbReference type="GO" id="GO:0009229">
    <property type="term" value="P:thiamine diphosphate biosynthetic process"/>
    <property type="evidence" value="ECO:0007669"/>
    <property type="project" value="UniProtKB-UniRule"/>
</dbReference>
<feature type="binding site" evidence="2">
    <location>
        <position position="261"/>
    </location>
    <ligand>
        <name>substrate</name>
    </ligand>
</feature>
<feature type="binding site" evidence="2">
    <location>
        <position position="145"/>
    </location>
    <ligand>
        <name>ATP</name>
        <dbReference type="ChEBI" id="CHEBI:30616"/>
    </ligand>
</feature>
<comment type="miscellaneous">
    <text evidence="2">Reaction mechanism of ThiL seems to utilize a direct, inline transfer of the gamma-phosphate of ATP to TMP rather than a phosphorylated enzyme intermediate.</text>
</comment>
<gene>
    <name evidence="2 5" type="primary">thiL</name>
    <name evidence="5" type="ORF">Q8A57_03875</name>
</gene>
<reference evidence="5" key="1">
    <citation type="journal article" date="2010" name="Int. J. Syst. Evol. Microbiol.">
        <title>Porticoccus litoralis gen. nov., sp. nov., a gammaproteobacterium isolated from the Yellow Sea.</title>
        <authorList>
            <person name="Oh H.M."/>
            <person name="Kim H."/>
            <person name="Kim K.M."/>
            <person name="Min G.S."/>
            <person name="Cho J.C."/>
        </authorList>
    </citation>
    <scope>NUCLEOTIDE SEQUENCE</scope>
    <source>
        <strain evidence="5">DSM 25064</strain>
    </source>
</reference>
<proteinExistence type="inferred from homology"/>
<dbReference type="AlphaFoldDB" id="A0AAW8B3M6"/>
<comment type="caution">
    <text evidence="2">Lacks conserved residue(s) required for the propagation of feature annotation.</text>
</comment>
<feature type="binding site" evidence="2">
    <location>
        <position position="53"/>
    </location>
    <ligand>
        <name>substrate</name>
    </ligand>
</feature>
<dbReference type="SUPFAM" id="SSF55326">
    <property type="entry name" value="PurM N-terminal domain-like"/>
    <property type="match status" value="1"/>
</dbReference>
<dbReference type="InterPro" id="IPR036921">
    <property type="entry name" value="PurM-like_N_sf"/>
</dbReference>
<evidence type="ECO:0000259" key="3">
    <source>
        <dbReference type="Pfam" id="PF00586"/>
    </source>
</evidence>
<dbReference type="SUPFAM" id="SSF56042">
    <property type="entry name" value="PurM C-terminal domain-like"/>
    <property type="match status" value="1"/>
</dbReference>
<feature type="binding site" evidence="2">
    <location>
        <position position="46"/>
    </location>
    <ligand>
        <name>Mg(2+)</name>
        <dbReference type="ChEBI" id="CHEBI:18420"/>
        <label>1</label>
    </ligand>
</feature>
<feature type="binding site" evidence="2">
    <location>
        <position position="213"/>
    </location>
    <ligand>
        <name>Mg(2+)</name>
        <dbReference type="ChEBI" id="CHEBI:18420"/>
        <label>5</label>
    </ligand>
</feature>
<comment type="pathway">
    <text evidence="2">Cofactor biosynthesis; thiamine diphosphate biosynthesis; thiamine diphosphate from thiamine phosphate: step 1/1.</text>
</comment>
<feature type="binding site" evidence="2">
    <location>
        <position position="317"/>
    </location>
    <ligand>
        <name>substrate</name>
    </ligand>
</feature>
<evidence type="ECO:0000256" key="2">
    <source>
        <dbReference type="HAMAP-Rule" id="MF_02128"/>
    </source>
</evidence>
<feature type="binding site" evidence="2">
    <location>
        <position position="74"/>
    </location>
    <ligand>
        <name>Mg(2+)</name>
        <dbReference type="ChEBI" id="CHEBI:18420"/>
        <label>4</label>
    </ligand>
</feature>
<comment type="function">
    <text evidence="2">Catalyzes the ATP-dependent phosphorylation of thiamine-monophosphate (TMP) to form thiamine-pyrophosphate (TPP), the active form of vitamin B1.</text>
</comment>
<dbReference type="PANTHER" id="PTHR30270">
    <property type="entry name" value="THIAMINE-MONOPHOSPHATE KINASE"/>
    <property type="match status" value="1"/>
</dbReference>
<keyword evidence="1 2" id="KW-0784">Thiamine biosynthesis</keyword>
<keyword evidence="6" id="KW-1185">Reference proteome</keyword>
<keyword evidence="2" id="KW-0460">Magnesium</keyword>
<evidence type="ECO:0000313" key="6">
    <source>
        <dbReference type="Proteomes" id="UP001178354"/>
    </source>
</evidence>
<keyword evidence="2" id="KW-0547">Nucleotide-binding</keyword>
<dbReference type="InterPro" id="IPR016188">
    <property type="entry name" value="PurM-like_N"/>
</dbReference>
<evidence type="ECO:0000256" key="1">
    <source>
        <dbReference type="ARBA" id="ARBA00022977"/>
    </source>
</evidence>
<dbReference type="CDD" id="cd02194">
    <property type="entry name" value="ThiL"/>
    <property type="match status" value="1"/>
</dbReference>
<feature type="domain" description="PurM-like C-terminal" evidence="4">
    <location>
        <begin position="149"/>
        <end position="300"/>
    </location>
</feature>
<dbReference type="PIRSF" id="PIRSF005303">
    <property type="entry name" value="Thiam_monoph_kin"/>
    <property type="match status" value="1"/>
</dbReference>
<dbReference type="GO" id="GO:0009228">
    <property type="term" value="P:thiamine biosynthetic process"/>
    <property type="evidence" value="ECO:0007669"/>
    <property type="project" value="UniProtKB-KW"/>
</dbReference>
<feature type="binding site" evidence="2">
    <location>
        <position position="212"/>
    </location>
    <ligand>
        <name>ATP</name>
        <dbReference type="ChEBI" id="CHEBI:30616"/>
    </ligand>
</feature>
<keyword evidence="2 5" id="KW-0808">Transferase</keyword>
<reference evidence="5" key="2">
    <citation type="submission" date="2023-08" db="EMBL/GenBank/DDBJ databases">
        <authorList>
            <person name="Luo J."/>
        </authorList>
    </citation>
    <scope>NUCLEOTIDE SEQUENCE</scope>
    <source>
        <strain evidence="5">DSM 25064</strain>
    </source>
</reference>
<sequence length="321" mass="33968">MSLSEFALIKQYFSSVGGAEGVALGVGDDGAVLDITPDKQLVVSVDTLVAGVHFPQDAAPEDIARRTLRVNLSDMAAMGADARWFTLALTLPQAEADWLQAFSEAMAEDAQYFGCALVGGDTTSGPLSISIQMMGTVSRGQALVRRGAQAGDGVYVTGTLGEGAAALQVFSPGCSYNDSQREALLKRFYRPEPRLTVGRKLRGVASAAIDISDGLLADLGHIAECSGLGAELQLQQVPVAPWLTEAVNPDQLQSWVLSGGDDYELCFTVPESKQSLVDGMIHRGELLATRIGLMTSEPGIVCLDAEGQVQTVACKGYRHFN</sequence>
<feature type="domain" description="PurM-like N-terminal" evidence="3">
    <location>
        <begin position="27"/>
        <end position="137"/>
    </location>
</feature>
<dbReference type="HAMAP" id="MF_02128">
    <property type="entry name" value="TMP_kinase"/>
    <property type="match status" value="1"/>
</dbReference>
<feature type="binding site" evidence="2">
    <location>
        <position position="121"/>
    </location>
    <ligand>
        <name>Mg(2+)</name>
        <dbReference type="ChEBI" id="CHEBI:18420"/>
        <label>1</label>
    </ligand>
</feature>
<dbReference type="InterPro" id="IPR006283">
    <property type="entry name" value="ThiL-like"/>
</dbReference>
<dbReference type="InterPro" id="IPR036676">
    <property type="entry name" value="PurM-like_C_sf"/>
</dbReference>
<dbReference type="GO" id="GO:0000287">
    <property type="term" value="F:magnesium ion binding"/>
    <property type="evidence" value="ECO:0007669"/>
    <property type="project" value="UniProtKB-UniRule"/>
</dbReference>
<feature type="binding site" evidence="2">
    <location>
        <position position="29"/>
    </location>
    <ligand>
        <name>Mg(2+)</name>
        <dbReference type="ChEBI" id="CHEBI:18420"/>
        <label>4</label>
    </ligand>
</feature>
<dbReference type="GO" id="GO:0009030">
    <property type="term" value="F:thiamine-phosphate kinase activity"/>
    <property type="evidence" value="ECO:0007669"/>
    <property type="project" value="UniProtKB-UniRule"/>
</dbReference>
<feature type="binding site" evidence="2">
    <location>
        <position position="29"/>
    </location>
    <ligand>
        <name>Mg(2+)</name>
        <dbReference type="ChEBI" id="CHEBI:18420"/>
        <label>3</label>
    </ligand>
</feature>
<comment type="catalytic activity">
    <reaction evidence="2">
        <text>thiamine phosphate + ATP = thiamine diphosphate + ADP</text>
        <dbReference type="Rhea" id="RHEA:15913"/>
        <dbReference type="ChEBI" id="CHEBI:30616"/>
        <dbReference type="ChEBI" id="CHEBI:37575"/>
        <dbReference type="ChEBI" id="CHEBI:58937"/>
        <dbReference type="ChEBI" id="CHEBI:456216"/>
        <dbReference type="EC" id="2.7.4.16"/>
    </reaction>
</comment>
<protein>
    <recommendedName>
        <fullName evidence="2">Thiamine-monophosphate kinase</fullName>
        <shortName evidence="2">TMP kinase</shortName>
        <shortName evidence="2">Thiamine-phosphate kinase</shortName>
        <ecNumber evidence="2">2.7.4.16</ecNumber>
    </recommendedName>
</protein>
<dbReference type="RefSeq" id="WP_305169612.1">
    <property type="nucleotide sequence ID" value="NZ_JAUUUU010000001.1"/>
</dbReference>
<accession>A0AAW8B3M6</accession>
<dbReference type="InterPro" id="IPR010918">
    <property type="entry name" value="PurM-like_C_dom"/>
</dbReference>
<feature type="binding site" evidence="2">
    <location>
        <position position="46"/>
    </location>
    <ligand>
        <name>Mg(2+)</name>
        <dbReference type="ChEBI" id="CHEBI:18420"/>
        <label>2</label>
    </ligand>
</feature>
<dbReference type="NCBIfam" id="TIGR01379">
    <property type="entry name" value="thiL"/>
    <property type="match status" value="1"/>
</dbReference>
<comment type="similarity">
    <text evidence="2">Belongs to the thiamine-monophosphate kinase family.</text>
</comment>
<name>A0AAW8B3M6_9GAMM</name>
<dbReference type="Gene3D" id="3.30.1330.10">
    <property type="entry name" value="PurM-like, N-terminal domain"/>
    <property type="match status" value="1"/>
</dbReference>
<evidence type="ECO:0000259" key="4">
    <source>
        <dbReference type="Pfam" id="PF02769"/>
    </source>
</evidence>
<dbReference type="GO" id="GO:0005524">
    <property type="term" value="F:ATP binding"/>
    <property type="evidence" value="ECO:0007669"/>
    <property type="project" value="UniProtKB-UniRule"/>
</dbReference>
<feature type="binding site" evidence="2">
    <location>
        <position position="74"/>
    </location>
    <ligand>
        <name>Mg(2+)</name>
        <dbReference type="ChEBI" id="CHEBI:18420"/>
        <label>2</label>
    </ligand>
</feature>
<keyword evidence="2" id="KW-0067">ATP-binding</keyword>
<feature type="binding site" evidence="2">
    <location>
        <position position="74"/>
    </location>
    <ligand>
        <name>Mg(2+)</name>
        <dbReference type="ChEBI" id="CHEBI:18420"/>
        <label>3</label>
    </ligand>
</feature>
<dbReference type="EMBL" id="JAUUUU010000001">
    <property type="protein sequence ID" value="MDP1520100.1"/>
    <property type="molecule type" value="Genomic_DNA"/>
</dbReference>
<dbReference type="Pfam" id="PF02769">
    <property type="entry name" value="AIRS_C"/>
    <property type="match status" value="1"/>
</dbReference>
<dbReference type="Pfam" id="PF00586">
    <property type="entry name" value="AIRS"/>
    <property type="match status" value="1"/>
</dbReference>
<feature type="binding site" evidence="2">
    <location>
        <position position="44"/>
    </location>
    <ligand>
        <name>Mg(2+)</name>
        <dbReference type="ChEBI" id="CHEBI:18420"/>
        <label>4</label>
    </ligand>
</feature>
<feature type="binding site" evidence="2">
    <location>
        <position position="210"/>
    </location>
    <ligand>
        <name>Mg(2+)</name>
        <dbReference type="ChEBI" id="CHEBI:18420"/>
        <label>3</label>
    </ligand>
</feature>
<comment type="caution">
    <text evidence="5">The sequence shown here is derived from an EMBL/GenBank/DDBJ whole genome shotgun (WGS) entry which is preliminary data.</text>
</comment>
<dbReference type="Proteomes" id="UP001178354">
    <property type="component" value="Unassembled WGS sequence"/>
</dbReference>
<feature type="binding site" evidence="2">
    <location>
        <begin position="120"/>
        <end position="121"/>
    </location>
    <ligand>
        <name>ATP</name>
        <dbReference type="ChEBI" id="CHEBI:30616"/>
    </ligand>
</feature>
<evidence type="ECO:0000313" key="5">
    <source>
        <dbReference type="EMBL" id="MDP1520100.1"/>
    </source>
</evidence>
<organism evidence="5 6">
    <name type="scientific">Porticoccus litoralis</name>
    <dbReference type="NCBI Taxonomy" id="434086"/>
    <lineage>
        <taxon>Bacteria</taxon>
        <taxon>Pseudomonadati</taxon>
        <taxon>Pseudomonadota</taxon>
        <taxon>Gammaproteobacteria</taxon>
        <taxon>Cellvibrionales</taxon>
        <taxon>Porticoccaceae</taxon>
        <taxon>Porticoccus</taxon>
    </lineage>
</organism>